<evidence type="ECO:0000313" key="1">
    <source>
        <dbReference type="EMBL" id="SJM92699.1"/>
    </source>
</evidence>
<name>A0A1R4H907_9GAMM</name>
<sequence>MLKRSGYSIAALRGCVLTPELCNPIEWQITLRNIIDFSL</sequence>
<gene>
    <name evidence="1" type="ORF">CRENPOLYSF1_330011</name>
</gene>
<organism evidence="1 2">
    <name type="scientific">Crenothrix polyspora</name>
    <dbReference type="NCBI Taxonomy" id="360316"/>
    <lineage>
        <taxon>Bacteria</taxon>
        <taxon>Pseudomonadati</taxon>
        <taxon>Pseudomonadota</taxon>
        <taxon>Gammaproteobacteria</taxon>
        <taxon>Methylococcales</taxon>
        <taxon>Crenotrichaceae</taxon>
        <taxon>Crenothrix</taxon>
    </lineage>
</organism>
<protein>
    <submittedName>
        <fullName evidence="1">Uncharacterized protein</fullName>
    </submittedName>
</protein>
<dbReference type="AlphaFoldDB" id="A0A1R4H907"/>
<reference evidence="2" key="1">
    <citation type="submission" date="2017-02" db="EMBL/GenBank/DDBJ databases">
        <authorList>
            <person name="Daims H."/>
        </authorList>
    </citation>
    <scope>NUCLEOTIDE SEQUENCE [LARGE SCALE GENOMIC DNA]</scope>
</reference>
<dbReference type="EMBL" id="FUKI01000108">
    <property type="protein sequence ID" value="SJM92699.1"/>
    <property type="molecule type" value="Genomic_DNA"/>
</dbReference>
<keyword evidence="2" id="KW-1185">Reference proteome</keyword>
<dbReference type="Proteomes" id="UP000195667">
    <property type="component" value="Unassembled WGS sequence"/>
</dbReference>
<evidence type="ECO:0000313" key="2">
    <source>
        <dbReference type="Proteomes" id="UP000195667"/>
    </source>
</evidence>
<accession>A0A1R4H907</accession>
<proteinExistence type="predicted"/>